<organism evidence="2 3">
    <name type="scientific">Malus domestica</name>
    <name type="common">Apple</name>
    <name type="synonym">Pyrus malus</name>
    <dbReference type="NCBI Taxonomy" id="3750"/>
    <lineage>
        <taxon>Eukaryota</taxon>
        <taxon>Viridiplantae</taxon>
        <taxon>Streptophyta</taxon>
        <taxon>Embryophyta</taxon>
        <taxon>Tracheophyta</taxon>
        <taxon>Spermatophyta</taxon>
        <taxon>Magnoliopsida</taxon>
        <taxon>eudicotyledons</taxon>
        <taxon>Gunneridae</taxon>
        <taxon>Pentapetalae</taxon>
        <taxon>rosids</taxon>
        <taxon>fabids</taxon>
        <taxon>Rosales</taxon>
        <taxon>Rosaceae</taxon>
        <taxon>Amygdaloideae</taxon>
        <taxon>Maleae</taxon>
        <taxon>Malus</taxon>
    </lineage>
</organism>
<reference evidence="2 3" key="1">
    <citation type="submission" date="2018-10" db="EMBL/GenBank/DDBJ databases">
        <title>A high-quality apple genome assembly.</title>
        <authorList>
            <person name="Hu J."/>
        </authorList>
    </citation>
    <scope>NUCLEOTIDE SEQUENCE [LARGE SCALE GENOMIC DNA]</scope>
    <source>
        <strain evidence="3">cv. HFTH1</strain>
        <tissue evidence="2">Young leaf</tissue>
    </source>
</reference>
<dbReference type="Proteomes" id="UP000290289">
    <property type="component" value="Chromosome 6"/>
</dbReference>
<evidence type="ECO:0000313" key="2">
    <source>
        <dbReference type="EMBL" id="RXH95788.1"/>
    </source>
</evidence>
<protein>
    <submittedName>
        <fullName evidence="2">Uncharacterized protein</fullName>
    </submittedName>
</protein>
<proteinExistence type="predicted"/>
<feature type="compositionally biased region" description="Basic residues" evidence="1">
    <location>
        <begin position="36"/>
        <end position="54"/>
    </location>
</feature>
<name>A0A498JJB2_MALDO</name>
<feature type="region of interest" description="Disordered" evidence="1">
    <location>
        <begin position="36"/>
        <end position="82"/>
    </location>
</feature>
<evidence type="ECO:0000313" key="3">
    <source>
        <dbReference type="Proteomes" id="UP000290289"/>
    </source>
</evidence>
<keyword evidence="3" id="KW-1185">Reference proteome</keyword>
<comment type="caution">
    <text evidence="2">The sequence shown here is derived from an EMBL/GenBank/DDBJ whole genome shotgun (WGS) entry which is preliminary data.</text>
</comment>
<feature type="compositionally biased region" description="Basic and acidic residues" evidence="1">
    <location>
        <begin position="66"/>
        <end position="82"/>
    </location>
</feature>
<dbReference type="AlphaFoldDB" id="A0A498JJB2"/>
<gene>
    <name evidence="2" type="ORF">DVH24_008288</name>
</gene>
<dbReference type="EMBL" id="RDQH01000332">
    <property type="protein sequence ID" value="RXH95788.1"/>
    <property type="molecule type" value="Genomic_DNA"/>
</dbReference>
<evidence type="ECO:0000256" key="1">
    <source>
        <dbReference type="SAM" id="MobiDB-lite"/>
    </source>
</evidence>
<accession>A0A498JJB2</accession>
<sequence>MQFRVWCEVGTRMVVIWCSKSPENVVAVLLEEKRAKREKKRMRDRGRREKRNRGRRETGVGMAKLSEGKLKGLHGEERLTRG</sequence>